<name>A0A212CE82_CEREH</name>
<dbReference type="GO" id="GO:0005737">
    <property type="term" value="C:cytoplasm"/>
    <property type="evidence" value="ECO:0007669"/>
    <property type="project" value="TreeGrafter"/>
</dbReference>
<dbReference type="PANTHER" id="PTHR23120:SF6">
    <property type="entry name" value="MAESTRO HEAT-LIKE REPEAT FAMILY MEMBER 5"/>
    <property type="match status" value="1"/>
</dbReference>
<dbReference type="EMBL" id="MKHE01000021">
    <property type="protein sequence ID" value="OWK04310.1"/>
    <property type="molecule type" value="Genomic_DNA"/>
</dbReference>
<keyword evidence="2" id="KW-1185">Reference proteome</keyword>
<evidence type="ECO:0000313" key="2">
    <source>
        <dbReference type="Proteomes" id="UP000242450"/>
    </source>
</evidence>
<dbReference type="PANTHER" id="PTHR23120">
    <property type="entry name" value="MAESTRO-RELATED HEAT DOMAIN-CONTAINING"/>
    <property type="match status" value="1"/>
</dbReference>
<reference evidence="1 2" key="1">
    <citation type="journal article" date="2018" name="Mol. Genet. Genomics">
        <title>The red deer Cervus elaphus genome CerEla1.0: sequencing, annotating, genes, and chromosomes.</title>
        <authorList>
            <person name="Bana N.A."/>
            <person name="Nyiri A."/>
            <person name="Nagy J."/>
            <person name="Frank K."/>
            <person name="Nagy T."/>
            <person name="Steger V."/>
            <person name="Schiller M."/>
            <person name="Lakatos P."/>
            <person name="Sugar L."/>
            <person name="Horn P."/>
            <person name="Barta E."/>
            <person name="Orosz L."/>
        </authorList>
    </citation>
    <scope>NUCLEOTIDE SEQUENCE [LARGE SCALE GENOMIC DNA]</scope>
    <source>
        <strain evidence="1">Hungarian</strain>
    </source>
</reference>
<sequence length="63" mass="7164">MELQGAWGLLATIHTYPQGVGLLARAMVQNHCRQIKALTLHLLPNLRSREERDRKAAIIIFTE</sequence>
<dbReference type="AlphaFoldDB" id="A0A212CE82"/>
<feature type="non-terminal residue" evidence="1">
    <location>
        <position position="63"/>
    </location>
</feature>
<evidence type="ECO:0000313" key="1">
    <source>
        <dbReference type="EMBL" id="OWK04310.1"/>
    </source>
</evidence>
<dbReference type="OrthoDB" id="1884734at2759"/>
<dbReference type="InterPro" id="IPR045206">
    <property type="entry name" value="Maestro_heat-like_prot"/>
</dbReference>
<accession>A0A212CE82</accession>
<organism evidence="1 2">
    <name type="scientific">Cervus elaphus hippelaphus</name>
    <name type="common">European red deer</name>
    <dbReference type="NCBI Taxonomy" id="46360"/>
    <lineage>
        <taxon>Eukaryota</taxon>
        <taxon>Metazoa</taxon>
        <taxon>Chordata</taxon>
        <taxon>Craniata</taxon>
        <taxon>Vertebrata</taxon>
        <taxon>Euteleostomi</taxon>
        <taxon>Mammalia</taxon>
        <taxon>Eutheria</taxon>
        <taxon>Laurasiatheria</taxon>
        <taxon>Artiodactyla</taxon>
        <taxon>Ruminantia</taxon>
        <taxon>Pecora</taxon>
        <taxon>Cervidae</taxon>
        <taxon>Cervinae</taxon>
        <taxon>Cervus</taxon>
    </lineage>
</organism>
<comment type="caution">
    <text evidence="1">The sequence shown here is derived from an EMBL/GenBank/DDBJ whole genome shotgun (WGS) entry which is preliminary data.</text>
</comment>
<dbReference type="Proteomes" id="UP000242450">
    <property type="component" value="Chromosome 21"/>
</dbReference>
<proteinExistence type="predicted"/>
<protein>
    <submittedName>
        <fullName evidence="1">Uncharacterized protein</fullName>
    </submittedName>
</protein>
<gene>
    <name evidence="1" type="ORF">Celaphus_00016161</name>
</gene>